<dbReference type="OrthoDB" id="1651171at2"/>
<keyword evidence="2" id="KW-1185">Reference proteome</keyword>
<dbReference type="RefSeq" id="WP_054970218.1">
    <property type="nucleotide sequence ID" value="NZ_LJCO01000071.1"/>
</dbReference>
<name>A0A0P9GPQ9_9BACL</name>
<reference evidence="1 2" key="1">
    <citation type="submission" date="2015-09" db="EMBL/GenBank/DDBJ databases">
        <title>Draft genome sequence of Alicyclobacillus ferrooxydans DSM 22381.</title>
        <authorList>
            <person name="Hemp J."/>
        </authorList>
    </citation>
    <scope>NUCLEOTIDE SEQUENCE [LARGE SCALE GENOMIC DNA]</scope>
    <source>
        <strain evidence="1 2">TC-34</strain>
    </source>
</reference>
<dbReference type="PATRIC" id="fig|471514.4.peg.3507"/>
<protein>
    <submittedName>
        <fullName evidence="1">Uncharacterized protein</fullName>
    </submittedName>
</protein>
<proteinExistence type="predicted"/>
<dbReference type="AlphaFoldDB" id="A0A0P9GPQ9"/>
<organism evidence="1 2">
    <name type="scientific">Alicyclobacillus ferrooxydans</name>
    <dbReference type="NCBI Taxonomy" id="471514"/>
    <lineage>
        <taxon>Bacteria</taxon>
        <taxon>Bacillati</taxon>
        <taxon>Bacillota</taxon>
        <taxon>Bacilli</taxon>
        <taxon>Bacillales</taxon>
        <taxon>Alicyclobacillaceae</taxon>
        <taxon>Alicyclobacillus</taxon>
    </lineage>
</organism>
<evidence type="ECO:0000313" key="1">
    <source>
        <dbReference type="EMBL" id="KPV42673.1"/>
    </source>
</evidence>
<dbReference type="Pfam" id="PF20323">
    <property type="entry name" value="DUF6618"/>
    <property type="match status" value="1"/>
</dbReference>
<accession>A0A0P9GPQ9</accession>
<comment type="caution">
    <text evidence="1">The sequence shown here is derived from an EMBL/GenBank/DDBJ whole genome shotgun (WGS) entry which is preliminary data.</text>
</comment>
<gene>
    <name evidence="1" type="ORF">AN477_16200</name>
</gene>
<dbReference type="Proteomes" id="UP000050482">
    <property type="component" value="Unassembled WGS sequence"/>
</dbReference>
<dbReference type="InterPro" id="IPR046726">
    <property type="entry name" value="DUF6618"/>
</dbReference>
<dbReference type="EMBL" id="LJCO01000071">
    <property type="protein sequence ID" value="KPV42673.1"/>
    <property type="molecule type" value="Genomic_DNA"/>
</dbReference>
<dbReference type="STRING" id="471514.AN477_16200"/>
<evidence type="ECO:0000313" key="2">
    <source>
        <dbReference type="Proteomes" id="UP000050482"/>
    </source>
</evidence>
<sequence length="192" mass="21250">MARPKKPSDERQAEKIVIYTTAETKEKFQTVAKASYISESNLGELAIQSWLKQKGGSLLEYPESSFHGDLTGSLHGAELVRQRAIEVPFACKLTVDDCLETWDGMVSWIVSHGSHYEFYVQARESGFKVIVGPSLSGWFLALPVHEVCLDLASPSDLFYNEEKVFACSELNQVDGISAVSALNALYKSGFFS</sequence>